<dbReference type="Gene3D" id="3.40.470.10">
    <property type="entry name" value="Uracil-DNA glycosylase-like domain"/>
    <property type="match status" value="1"/>
</dbReference>
<dbReference type="InterPro" id="IPR036895">
    <property type="entry name" value="Uracil-DNA_glycosylase-like_sf"/>
</dbReference>
<gene>
    <name evidence="6" type="ORF">DERYTH_LOCUS23637</name>
</gene>
<feature type="non-terminal residue" evidence="6">
    <location>
        <position position="1"/>
    </location>
</feature>
<dbReference type="PANTHER" id="PTHR11264:SF0">
    <property type="entry name" value="URACIL-DNA GLYCOSYLASE"/>
    <property type="match status" value="1"/>
</dbReference>
<comment type="caution">
    <text evidence="6">The sequence shown here is derived from an EMBL/GenBank/DDBJ whole genome shotgun (WGS) entry which is preliminary data.</text>
</comment>
<evidence type="ECO:0000259" key="5">
    <source>
        <dbReference type="Pfam" id="PF03167"/>
    </source>
</evidence>
<accession>A0A9N9PAH5</accession>
<dbReference type="GO" id="GO:0097510">
    <property type="term" value="P:base-excision repair, AP site formation via deaminated base removal"/>
    <property type="evidence" value="ECO:0007669"/>
    <property type="project" value="TreeGrafter"/>
</dbReference>
<sequence>IFDLLEWDMKDEGWVRPKTGSLEKWSKSILLLNSILTVEKGKPGSHKELGWQRFTDNVLKLVGNKPEIVTILWGKYAKEKANIVRRGHVIKSGHPSPLNRERSFDNSRCFSLANEYLRKINKPEIDWSL</sequence>
<reference evidence="6" key="1">
    <citation type="submission" date="2021-06" db="EMBL/GenBank/DDBJ databases">
        <authorList>
            <person name="Kallberg Y."/>
            <person name="Tangrot J."/>
            <person name="Rosling A."/>
        </authorList>
    </citation>
    <scope>NUCLEOTIDE SEQUENCE</scope>
    <source>
        <strain evidence="6">MA453B</strain>
    </source>
</reference>
<dbReference type="InterPro" id="IPR002043">
    <property type="entry name" value="UDG_fam1"/>
</dbReference>
<protein>
    <submittedName>
        <fullName evidence="6">16554_t:CDS:1</fullName>
    </submittedName>
</protein>
<dbReference type="AlphaFoldDB" id="A0A9N9PAH5"/>
<dbReference type="GO" id="GO:0005739">
    <property type="term" value="C:mitochondrion"/>
    <property type="evidence" value="ECO:0007669"/>
    <property type="project" value="TreeGrafter"/>
</dbReference>
<dbReference type="PANTHER" id="PTHR11264">
    <property type="entry name" value="URACIL-DNA GLYCOSYLASE"/>
    <property type="match status" value="1"/>
</dbReference>
<dbReference type="Proteomes" id="UP000789405">
    <property type="component" value="Unassembled WGS sequence"/>
</dbReference>
<dbReference type="CDD" id="cd10027">
    <property type="entry name" value="UDG-F1-like"/>
    <property type="match status" value="1"/>
</dbReference>
<organism evidence="6 7">
    <name type="scientific">Dentiscutata erythropus</name>
    <dbReference type="NCBI Taxonomy" id="1348616"/>
    <lineage>
        <taxon>Eukaryota</taxon>
        <taxon>Fungi</taxon>
        <taxon>Fungi incertae sedis</taxon>
        <taxon>Mucoromycota</taxon>
        <taxon>Glomeromycotina</taxon>
        <taxon>Glomeromycetes</taxon>
        <taxon>Diversisporales</taxon>
        <taxon>Gigasporaceae</taxon>
        <taxon>Dentiscutata</taxon>
    </lineage>
</organism>
<dbReference type="GO" id="GO:0005634">
    <property type="term" value="C:nucleus"/>
    <property type="evidence" value="ECO:0007669"/>
    <property type="project" value="TreeGrafter"/>
</dbReference>
<dbReference type="InterPro" id="IPR005122">
    <property type="entry name" value="Uracil-DNA_glycosylase-like"/>
</dbReference>
<keyword evidence="4" id="KW-0234">DNA repair</keyword>
<name>A0A9N9PAH5_9GLOM</name>
<keyword evidence="3" id="KW-0378">Hydrolase</keyword>
<dbReference type="SUPFAM" id="SSF52141">
    <property type="entry name" value="Uracil-DNA glycosylase-like"/>
    <property type="match status" value="1"/>
</dbReference>
<keyword evidence="7" id="KW-1185">Reference proteome</keyword>
<feature type="domain" description="Uracil-DNA glycosylase-like" evidence="5">
    <location>
        <begin position="24"/>
        <end position="118"/>
    </location>
</feature>
<evidence type="ECO:0000256" key="4">
    <source>
        <dbReference type="ARBA" id="ARBA00023204"/>
    </source>
</evidence>
<keyword evidence="2" id="KW-0227">DNA damage</keyword>
<dbReference type="Pfam" id="PF03167">
    <property type="entry name" value="UDG"/>
    <property type="match status" value="1"/>
</dbReference>
<dbReference type="EMBL" id="CAJVPY010036703">
    <property type="protein sequence ID" value="CAG8802262.1"/>
    <property type="molecule type" value="Genomic_DNA"/>
</dbReference>
<evidence type="ECO:0000313" key="6">
    <source>
        <dbReference type="EMBL" id="CAG8802262.1"/>
    </source>
</evidence>
<comment type="similarity">
    <text evidence="1">Belongs to the uracil-DNA glycosylase (UDG) superfamily. UNG family.</text>
</comment>
<evidence type="ECO:0000256" key="3">
    <source>
        <dbReference type="ARBA" id="ARBA00022801"/>
    </source>
</evidence>
<dbReference type="OrthoDB" id="10031947at2759"/>
<evidence type="ECO:0000256" key="1">
    <source>
        <dbReference type="ARBA" id="ARBA00008184"/>
    </source>
</evidence>
<dbReference type="GO" id="GO:0004844">
    <property type="term" value="F:uracil DNA N-glycosylase activity"/>
    <property type="evidence" value="ECO:0007669"/>
    <property type="project" value="InterPro"/>
</dbReference>
<evidence type="ECO:0000256" key="2">
    <source>
        <dbReference type="ARBA" id="ARBA00022763"/>
    </source>
</evidence>
<evidence type="ECO:0000313" key="7">
    <source>
        <dbReference type="Proteomes" id="UP000789405"/>
    </source>
</evidence>
<proteinExistence type="inferred from homology"/>